<dbReference type="EMBL" id="JBBPBN010000016">
    <property type="protein sequence ID" value="KAK9021272.1"/>
    <property type="molecule type" value="Genomic_DNA"/>
</dbReference>
<reference evidence="4 5" key="1">
    <citation type="journal article" date="2024" name="G3 (Bethesda)">
        <title>Genome assembly of Hibiscus sabdariffa L. provides insights into metabolisms of medicinal natural products.</title>
        <authorList>
            <person name="Kim T."/>
        </authorList>
    </citation>
    <scope>NUCLEOTIDE SEQUENCE [LARGE SCALE GENOMIC DNA]</scope>
    <source>
        <strain evidence="4">TK-2024</strain>
        <tissue evidence="4">Old leaves</tissue>
    </source>
</reference>
<gene>
    <name evidence="4" type="ORF">V6N11_011270</name>
</gene>
<organism evidence="4 5">
    <name type="scientific">Hibiscus sabdariffa</name>
    <name type="common">roselle</name>
    <dbReference type="NCBI Taxonomy" id="183260"/>
    <lineage>
        <taxon>Eukaryota</taxon>
        <taxon>Viridiplantae</taxon>
        <taxon>Streptophyta</taxon>
        <taxon>Embryophyta</taxon>
        <taxon>Tracheophyta</taxon>
        <taxon>Spermatophyta</taxon>
        <taxon>Magnoliopsida</taxon>
        <taxon>eudicotyledons</taxon>
        <taxon>Gunneridae</taxon>
        <taxon>Pentapetalae</taxon>
        <taxon>rosids</taxon>
        <taxon>malvids</taxon>
        <taxon>Malvales</taxon>
        <taxon>Malvaceae</taxon>
        <taxon>Malvoideae</taxon>
        <taxon>Hibiscus</taxon>
    </lineage>
</organism>
<sequence length="174" mass="19756">MENDEKPSSSGLLVNLSELFSTTTNVICRITSARKYSEDTNKFKKLLTEFTELLGTSDVRDRLPWLAWVSHVNGFNAKAKEFDEFLDGVGEEHVNSQNQQINDHKEIQGADQKDCGCFAGDSEAKHIWLSHGEYEHQGSYLGKNQELHLITFPKTPISRKKKSHHICAIYICIT</sequence>
<protein>
    <submittedName>
        <fullName evidence="4">Uncharacterized protein</fullName>
    </submittedName>
</protein>
<dbReference type="SUPFAM" id="SSF48264">
    <property type="entry name" value="Cytochrome P450"/>
    <property type="match status" value="1"/>
</dbReference>
<keyword evidence="2" id="KW-0479">Metal-binding</keyword>
<evidence type="ECO:0000313" key="4">
    <source>
        <dbReference type="EMBL" id="KAK9021272.1"/>
    </source>
</evidence>
<evidence type="ECO:0000313" key="5">
    <source>
        <dbReference type="Proteomes" id="UP001396334"/>
    </source>
</evidence>
<dbReference type="Proteomes" id="UP001396334">
    <property type="component" value="Unassembled WGS sequence"/>
</dbReference>
<dbReference type="InterPro" id="IPR036396">
    <property type="entry name" value="Cyt_P450_sf"/>
</dbReference>
<dbReference type="PANTHER" id="PTHR47955:SF15">
    <property type="entry name" value="CYTOCHROME P450 71A2-LIKE"/>
    <property type="match status" value="1"/>
</dbReference>
<proteinExistence type="inferred from homology"/>
<keyword evidence="3" id="KW-0408">Iron</keyword>
<keyword evidence="5" id="KW-1185">Reference proteome</keyword>
<name>A0ABR2S806_9ROSI</name>
<evidence type="ECO:0000256" key="1">
    <source>
        <dbReference type="ARBA" id="ARBA00010617"/>
    </source>
</evidence>
<dbReference type="PANTHER" id="PTHR47955">
    <property type="entry name" value="CYTOCHROME P450 FAMILY 71 PROTEIN"/>
    <property type="match status" value="1"/>
</dbReference>
<dbReference type="Gene3D" id="1.10.630.10">
    <property type="entry name" value="Cytochrome P450"/>
    <property type="match status" value="1"/>
</dbReference>
<accession>A0ABR2S806</accession>
<comment type="similarity">
    <text evidence="1">Belongs to the cytochrome P450 family.</text>
</comment>
<evidence type="ECO:0000256" key="2">
    <source>
        <dbReference type="ARBA" id="ARBA00022723"/>
    </source>
</evidence>
<evidence type="ECO:0000256" key="3">
    <source>
        <dbReference type="ARBA" id="ARBA00023004"/>
    </source>
</evidence>
<comment type="caution">
    <text evidence="4">The sequence shown here is derived from an EMBL/GenBank/DDBJ whole genome shotgun (WGS) entry which is preliminary data.</text>
</comment>